<feature type="transmembrane region" description="Helical" evidence="1">
    <location>
        <begin position="58"/>
        <end position="78"/>
    </location>
</feature>
<sequence>MSKSQNVFKMPFNLLGPNSKVDAFLSFVLTLNRFKIIVSLEYPQFIHTVNSKVLTGIYNRVLTGACVFVYLILVVSLIKQRLSMTHRYKDEAAIKKHFNWFPADNTHLY</sequence>
<dbReference type="AlphaFoldDB" id="A0A1I8AJJ9"/>
<organism evidence="2 3">
    <name type="scientific">Steinernema glaseri</name>
    <dbReference type="NCBI Taxonomy" id="37863"/>
    <lineage>
        <taxon>Eukaryota</taxon>
        <taxon>Metazoa</taxon>
        <taxon>Ecdysozoa</taxon>
        <taxon>Nematoda</taxon>
        <taxon>Chromadorea</taxon>
        <taxon>Rhabditida</taxon>
        <taxon>Tylenchina</taxon>
        <taxon>Panagrolaimomorpha</taxon>
        <taxon>Strongyloidoidea</taxon>
        <taxon>Steinernematidae</taxon>
        <taxon>Steinernema</taxon>
    </lineage>
</organism>
<evidence type="ECO:0000256" key="1">
    <source>
        <dbReference type="SAM" id="Phobius"/>
    </source>
</evidence>
<reference evidence="3" key="1">
    <citation type="submission" date="2016-11" db="UniProtKB">
        <authorList>
            <consortium name="WormBaseParasite"/>
        </authorList>
    </citation>
    <scope>IDENTIFICATION</scope>
</reference>
<keyword evidence="2" id="KW-1185">Reference proteome</keyword>
<keyword evidence="1" id="KW-0812">Transmembrane</keyword>
<dbReference type="Proteomes" id="UP000095287">
    <property type="component" value="Unplaced"/>
</dbReference>
<protein>
    <submittedName>
        <fullName evidence="3">Ion_trans domain-containing protein</fullName>
    </submittedName>
</protein>
<evidence type="ECO:0000313" key="2">
    <source>
        <dbReference type="Proteomes" id="UP000095287"/>
    </source>
</evidence>
<dbReference type="WBParaSite" id="L893_g6120.t1">
    <property type="protein sequence ID" value="L893_g6120.t1"/>
    <property type="gene ID" value="L893_g6120"/>
</dbReference>
<proteinExistence type="predicted"/>
<keyword evidence="1" id="KW-1133">Transmembrane helix</keyword>
<keyword evidence="1" id="KW-0472">Membrane</keyword>
<accession>A0A1I8AJJ9</accession>
<name>A0A1I8AJJ9_9BILA</name>
<evidence type="ECO:0000313" key="3">
    <source>
        <dbReference type="WBParaSite" id="L893_g6120.t1"/>
    </source>
</evidence>